<comment type="subcellular location">
    <subcellularLocation>
        <location evidence="4">Cytoplasm</location>
    </subcellularLocation>
</comment>
<dbReference type="Proteomes" id="UP001589836">
    <property type="component" value="Unassembled WGS sequence"/>
</dbReference>
<protein>
    <recommendedName>
        <fullName evidence="4">Protein SprT-like</fullName>
    </recommendedName>
</protein>
<keyword evidence="3 4" id="KW-0862">Zinc</keyword>
<feature type="domain" description="SprT-like" evidence="5">
    <location>
        <begin position="4"/>
        <end position="148"/>
    </location>
</feature>
<gene>
    <name evidence="6" type="ORF">ACFFGV_08965</name>
</gene>
<evidence type="ECO:0000256" key="2">
    <source>
        <dbReference type="ARBA" id="ARBA00022723"/>
    </source>
</evidence>
<feature type="binding site" evidence="4">
    <location>
        <position position="67"/>
    </location>
    <ligand>
        <name>Zn(2+)</name>
        <dbReference type="ChEBI" id="CHEBI:29105"/>
    </ligand>
</feature>
<evidence type="ECO:0000313" key="6">
    <source>
        <dbReference type="EMBL" id="MFC0523693.1"/>
    </source>
</evidence>
<feature type="binding site" evidence="4">
    <location>
        <position position="71"/>
    </location>
    <ligand>
        <name>Zn(2+)</name>
        <dbReference type="ChEBI" id="CHEBI:29105"/>
    </ligand>
</feature>
<dbReference type="InterPro" id="IPR023524">
    <property type="entry name" value="Uncharacterised_SprT-like"/>
</dbReference>
<keyword evidence="2 4" id="KW-0479">Metal-binding</keyword>
<proteinExistence type="inferred from homology"/>
<evidence type="ECO:0000256" key="4">
    <source>
        <dbReference type="HAMAP-Rule" id="MF_00745"/>
    </source>
</evidence>
<comment type="caution">
    <text evidence="6">The sequence shown here is derived from an EMBL/GenBank/DDBJ whole genome shotgun (WGS) entry which is preliminary data.</text>
</comment>
<accession>A0ABV6LN55</accession>
<evidence type="ECO:0000256" key="3">
    <source>
        <dbReference type="ARBA" id="ARBA00022833"/>
    </source>
</evidence>
<evidence type="ECO:0000259" key="5">
    <source>
        <dbReference type="SMART" id="SM00731"/>
    </source>
</evidence>
<dbReference type="InterPro" id="IPR006640">
    <property type="entry name" value="SprT-like_domain"/>
</dbReference>
<organism evidence="6 7">
    <name type="scientific">Pontibacillus salicampi</name>
    <dbReference type="NCBI Taxonomy" id="1449801"/>
    <lineage>
        <taxon>Bacteria</taxon>
        <taxon>Bacillati</taxon>
        <taxon>Bacillota</taxon>
        <taxon>Bacilli</taxon>
        <taxon>Bacillales</taxon>
        <taxon>Bacillaceae</taxon>
        <taxon>Pontibacillus</taxon>
    </lineage>
</organism>
<sequence length="149" mass="17830">MEQQMLQEWVDRLSKEWFHKPFIDKVVMNNRLRTTGGRYLPKFRRIELNPKYLSELGEVEFEGIIKHELCHYHLHIEGKGYQHRDASFKALLAKTNAPRFCTPLPSKEQTKTYHHYACTQCGAVYRRQRRVNTQKYRCGKCKGKLKKMK</sequence>
<evidence type="ECO:0000256" key="1">
    <source>
        <dbReference type="ARBA" id="ARBA00022490"/>
    </source>
</evidence>
<dbReference type="Pfam" id="PF17283">
    <property type="entry name" value="Zn_ribbon_SprT"/>
    <property type="match status" value="1"/>
</dbReference>
<evidence type="ECO:0000313" key="7">
    <source>
        <dbReference type="Proteomes" id="UP001589836"/>
    </source>
</evidence>
<dbReference type="EMBL" id="JBHLTP010000007">
    <property type="protein sequence ID" value="MFC0523693.1"/>
    <property type="molecule type" value="Genomic_DNA"/>
</dbReference>
<comment type="similarity">
    <text evidence="4">Belongs to the SprT family.</text>
</comment>
<comment type="cofactor">
    <cofactor evidence="4">
        <name>Zn(2+)</name>
        <dbReference type="ChEBI" id="CHEBI:29105"/>
    </cofactor>
    <text evidence="4">Binds 1 zinc ion.</text>
</comment>
<dbReference type="HAMAP" id="MF_00745">
    <property type="entry name" value="SprT_like"/>
    <property type="match status" value="1"/>
</dbReference>
<dbReference type="InterPro" id="IPR035240">
    <property type="entry name" value="SprT_Zn_ribbon"/>
</dbReference>
<name>A0ABV6LN55_9BACI</name>
<keyword evidence="7" id="KW-1185">Reference proteome</keyword>
<dbReference type="NCBIfam" id="NF003339">
    <property type="entry name" value="PRK04351.1"/>
    <property type="match status" value="1"/>
</dbReference>
<dbReference type="SMART" id="SM00731">
    <property type="entry name" value="SprT"/>
    <property type="match status" value="1"/>
</dbReference>
<feature type="active site" evidence="4">
    <location>
        <position position="68"/>
    </location>
</feature>
<dbReference type="Pfam" id="PF10263">
    <property type="entry name" value="SprT-like"/>
    <property type="match status" value="1"/>
</dbReference>
<reference evidence="6 7" key="1">
    <citation type="submission" date="2024-09" db="EMBL/GenBank/DDBJ databases">
        <authorList>
            <person name="Sun Q."/>
            <person name="Mori K."/>
        </authorList>
    </citation>
    <scope>NUCLEOTIDE SEQUENCE [LARGE SCALE GENOMIC DNA]</scope>
    <source>
        <strain evidence="6 7">NCAIM B.02529</strain>
    </source>
</reference>
<dbReference type="RefSeq" id="WP_377346850.1">
    <property type="nucleotide sequence ID" value="NZ_JBHLTP010000007.1"/>
</dbReference>
<keyword evidence="1 4" id="KW-0963">Cytoplasm</keyword>